<dbReference type="InterPro" id="IPR006073">
    <property type="entry name" value="GTP-bd"/>
</dbReference>
<dbReference type="Gene3D" id="3.40.50.300">
    <property type="entry name" value="P-loop containing nucleotide triphosphate hydrolases"/>
    <property type="match status" value="1"/>
</dbReference>
<feature type="domain" description="GTP-binding protein TrmE N-terminal" evidence="2">
    <location>
        <begin position="7"/>
        <end position="112"/>
    </location>
</feature>
<dbReference type="InterPro" id="IPR027266">
    <property type="entry name" value="TrmE/GcvT-like"/>
</dbReference>
<dbReference type="RefSeq" id="WP_250932355.1">
    <property type="nucleotide sequence ID" value="NZ_JAMQBK010000086.1"/>
</dbReference>
<name>A0ABT0UBR9_9BACT</name>
<comment type="caution">
    <text evidence="3">The sequence shown here is derived from an EMBL/GenBank/DDBJ whole genome shotgun (WGS) entry which is preliminary data.</text>
</comment>
<dbReference type="NCBIfam" id="TIGR00231">
    <property type="entry name" value="small_GTP"/>
    <property type="match status" value="1"/>
</dbReference>
<dbReference type="InterPro" id="IPR031168">
    <property type="entry name" value="G_TrmE"/>
</dbReference>
<dbReference type="CDD" id="cd04164">
    <property type="entry name" value="trmE"/>
    <property type="match status" value="1"/>
</dbReference>
<gene>
    <name evidence="3" type="ORF">NB063_27915</name>
</gene>
<reference evidence="3 4" key="1">
    <citation type="journal article" date="2022" name="Syst. Appl. Microbiol.">
        <title>Rhodopirellula aestuarii sp. nov., a novel member of the genus Rhodopirellula isolated from brackish sediments collected in the Tagus River estuary, Portugal.</title>
        <authorList>
            <person name="Vitorino I.R."/>
            <person name="Klimek D."/>
            <person name="Calusinska M."/>
            <person name="Lobo-da-Cunha A."/>
            <person name="Vasconcelos V."/>
            <person name="Lage O.M."/>
        </authorList>
    </citation>
    <scope>NUCLEOTIDE SEQUENCE [LARGE SCALE GENOMIC DNA]</scope>
    <source>
        <strain evidence="3 4">ICT_H3.1</strain>
    </source>
</reference>
<evidence type="ECO:0000259" key="1">
    <source>
        <dbReference type="Pfam" id="PF01926"/>
    </source>
</evidence>
<dbReference type="InterPro" id="IPR027368">
    <property type="entry name" value="MnmE_dom2"/>
</dbReference>
<dbReference type="SUPFAM" id="SSF103025">
    <property type="entry name" value="Folate-binding domain"/>
    <property type="match status" value="1"/>
</dbReference>
<dbReference type="Proteomes" id="UP001202961">
    <property type="component" value="Unassembled WGS sequence"/>
</dbReference>
<dbReference type="PANTHER" id="PTHR42714:SF2">
    <property type="entry name" value="TRNA MODIFICATION GTPASE GTPBP3, MITOCHONDRIAL"/>
    <property type="match status" value="1"/>
</dbReference>
<protein>
    <submittedName>
        <fullName evidence="3">50S ribosome-binding GTPase</fullName>
    </submittedName>
</protein>
<dbReference type="PANTHER" id="PTHR42714">
    <property type="entry name" value="TRNA MODIFICATION GTPASE GTPBP3"/>
    <property type="match status" value="1"/>
</dbReference>
<feature type="domain" description="G" evidence="1">
    <location>
        <begin position="205"/>
        <end position="320"/>
    </location>
</feature>
<dbReference type="InterPro" id="IPR018948">
    <property type="entry name" value="GTP-bd_TrmE_N"/>
</dbReference>
<dbReference type="Gene3D" id="1.20.120.430">
    <property type="entry name" value="tRNA modification GTPase MnmE domain 2"/>
    <property type="match status" value="1"/>
</dbReference>
<dbReference type="InterPro" id="IPR005225">
    <property type="entry name" value="Small_GTP-bd"/>
</dbReference>
<accession>A0ABT0UBR9</accession>
<dbReference type="InterPro" id="IPR027417">
    <property type="entry name" value="P-loop_NTPase"/>
</dbReference>
<evidence type="ECO:0000313" key="3">
    <source>
        <dbReference type="EMBL" id="MCM2374464.1"/>
    </source>
</evidence>
<dbReference type="Pfam" id="PF10396">
    <property type="entry name" value="TrmE_N"/>
    <property type="match status" value="1"/>
</dbReference>
<evidence type="ECO:0000313" key="4">
    <source>
        <dbReference type="Proteomes" id="UP001202961"/>
    </source>
</evidence>
<organism evidence="3 4">
    <name type="scientific">Aporhodopirellula aestuarii</name>
    <dbReference type="NCBI Taxonomy" id="2950107"/>
    <lineage>
        <taxon>Bacteria</taxon>
        <taxon>Pseudomonadati</taxon>
        <taxon>Planctomycetota</taxon>
        <taxon>Planctomycetia</taxon>
        <taxon>Pirellulales</taxon>
        <taxon>Pirellulaceae</taxon>
        <taxon>Aporhodopirellula</taxon>
    </lineage>
</organism>
<proteinExistence type="predicted"/>
<dbReference type="EMBL" id="JAMQBK010000086">
    <property type="protein sequence ID" value="MCM2374464.1"/>
    <property type="molecule type" value="Genomic_DNA"/>
</dbReference>
<keyword evidence="4" id="KW-1185">Reference proteome</keyword>
<dbReference type="SUPFAM" id="SSF52540">
    <property type="entry name" value="P-loop containing nucleoside triphosphate hydrolases"/>
    <property type="match status" value="1"/>
</dbReference>
<evidence type="ECO:0000259" key="2">
    <source>
        <dbReference type="Pfam" id="PF10396"/>
    </source>
</evidence>
<dbReference type="Gene3D" id="3.30.1360.120">
    <property type="entry name" value="Probable tRNA modification gtpase trme, domain 1"/>
    <property type="match status" value="1"/>
</dbReference>
<sequence>MSETYVSRITAVGRSAVAVVSVAGPEAEKWVRKCFRAATNAPWNPGQIRYGTWQAADAIENLAAEGESVVLTPLGKTHFEIHGHGGSAAVRRIITSLVQLGAVEVESAEFARVSVPSGDGPFEPLIAEAQWVLAACTTQRNAAIALAQTRGCLLNWTSDWIDRIKNQLQRDENQTHSQTLDELISSAAEILGRRSIGLHLTTPYRVVLAGPPNVGKSSLVNQIVGYGRSITHDAAGTTRDVVDCDTVIDGLAIRLGDTAGIRAGGDVIEQEGIRRGSLAIAGADLVVMVVDPDTVTHADDILKTIRLHNSDVPTLSVLNKADRLESDTQRSLYASNWLTTVADDSHGQTSGIVAFMRSIVATLRPDEFDLASTPIPIVPRQINWLKRLTHATDLHTALDCLLGLRSGSEPSE</sequence>
<dbReference type="Pfam" id="PF01926">
    <property type="entry name" value="MMR_HSR1"/>
    <property type="match status" value="1"/>
</dbReference>